<gene>
    <name evidence="3" type="ORF">ANN_20062</name>
</gene>
<keyword evidence="4" id="KW-1185">Reference proteome</keyword>
<feature type="compositionally biased region" description="Basic and acidic residues" evidence="2">
    <location>
        <begin position="201"/>
        <end position="288"/>
    </location>
</feature>
<evidence type="ECO:0000256" key="2">
    <source>
        <dbReference type="SAM" id="MobiDB-lite"/>
    </source>
</evidence>
<evidence type="ECO:0000313" key="3">
    <source>
        <dbReference type="EMBL" id="KAJ4431464.1"/>
    </source>
</evidence>
<dbReference type="EMBL" id="JAJSOF020000031">
    <property type="protein sequence ID" value="KAJ4431464.1"/>
    <property type="molecule type" value="Genomic_DNA"/>
</dbReference>
<accession>A0ABQ8SC65</accession>
<reference evidence="3 4" key="1">
    <citation type="journal article" date="2022" name="Allergy">
        <title>Genome assembly and annotation of Periplaneta americana reveal a comprehensive cockroach allergen profile.</title>
        <authorList>
            <person name="Wang L."/>
            <person name="Xiong Q."/>
            <person name="Saelim N."/>
            <person name="Wang L."/>
            <person name="Nong W."/>
            <person name="Wan A.T."/>
            <person name="Shi M."/>
            <person name="Liu X."/>
            <person name="Cao Q."/>
            <person name="Hui J.H.L."/>
            <person name="Sookrung N."/>
            <person name="Leung T.F."/>
            <person name="Tungtrongchitr A."/>
            <person name="Tsui S.K.W."/>
        </authorList>
    </citation>
    <scope>NUCLEOTIDE SEQUENCE [LARGE SCALE GENOMIC DNA]</scope>
    <source>
        <strain evidence="3">PWHHKU_190912</strain>
    </source>
</reference>
<feature type="coiled-coil region" evidence="1">
    <location>
        <begin position="79"/>
        <end position="106"/>
    </location>
</feature>
<proteinExistence type="predicted"/>
<name>A0ABQ8SC65_PERAM</name>
<evidence type="ECO:0000256" key="1">
    <source>
        <dbReference type="SAM" id="Coils"/>
    </source>
</evidence>
<evidence type="ECO:0000313" key="4">
    <source>
        <dbReference type="Proteomes" id="UP001148838"/>
    </source>
</evidence>
<feature type="region of interest" description="Disordered" evidence="2">
    <location>
        <begin position="140"/>
        <end position="159"/>
    </location>
</feature>
<dbReference type="Proteomes" id="UP001148838">
    <property type="component" value="Unassembled WGS sequence"/>
</dbReference>
<sequence length="310" mass="37578">MVNGRRIRGRRRYQMKDDIKIYGSYAETKRKAENGKDWRMVMSVPSLLYGSETWVMKKKDASRLKTNEMKFLRSVAGYMKIEHKRNEEIRQELEIYELNNKIEEYRTTWMSHISRMQEDRMYEESRLKRFKEKTASLMTSKTHSCMKGRTDKVQQASPVHSITADNERCGLYSLGALSRPGDATDTYEKIIKQKKQRKNERKNEGNKETNKQTKEENKERKKETNKESDKERNKGRNKEREKERNNVRYKETKEEIKKEKKEETKKGIKKETKEEMKKERKKESDKEKKQRKKIKKERKKERDKEKQRKK</sequence>
<organism evidence="3 4">
    <name type="scientific">Periplaneta americana</name>
    <name type="common">American cockroach</name>
    <name type="synonym">Blatta americana</name>
    <dbReference type="NCBI Taxonomy" id="6978"/>
    <lineage>
        <taxon>Eukaryota</taxon>
        <taxon>Metazoa</taxon>
        <taxon>Ecdysozoa</taxon>
        <taxon>Arthropoda</taxon>
        <taxon>Hexapoda</taxon>
        <taxon>Insecta</taxon>
        <taxon>Pterygota</taxon>
        <taxon>Neoptera</taxon>
        <taxon>Polyneoptera</taxon>
        <taxon>Dictyoptera</taxon>
        <taxon>Blattodea</taxon>
        <taxon>Blattoidea</taxon>
        <taxon>Blattidae</taxon>
        <taxon>Blattinae</taxon>
        <taxon>Periplaneta</taxon>
    </lineage>
</organism>
<comment type="caution">
    <text evidence="3">The sequence shown here is derived from an EMBL/GenBank/DDBJ whole genome shotgun (WGS) entry which is preliminary data.</text>
</comment>
<feature type="compositionally biased region" description="Basic residues" evidence="2">
    <location>
        <begin position="289"/>
        <end position="299"/>
    </location>
</feature>
<keyword evidence="1" id="KW-0175">Coiled coil</keyword>
<feature type="region of interest" description="Disordered" evidence="2">
    <location>
        <begin position="193"/>
        <end position="310"/>
    </location>
</feature>
<feature type="compositionally biased region" description="Basic and acidic residues" evidence="2">
    <location>
        <begin position="300"/>
        <end position="310"/>
    </location>
</feature>
<protein>
    <submittedName>
        <fullName evidence="3">Uncharacterized protein</fullName>
    </submittedName>
</protein>